<keyword evidence="1 7" id="KW-0723">Serine/threonine-protein kinase</keyword>
<dbReference type="Pfam" id="PF00069">
    <property type="entry name" value="Pkinase"/>
    <property type="match status" value="1"/>
</dbReference>
<protein>
    <recommendedName>
        <fullName evidence="9">Protein kinase domain-containing protein</fullName>
    </recommendedName>
</protein>
<gene>
    <name evidence="10" type="primary">ORF57858</name>
</gene>
<dbReference type="PROSITE" id="PS50011">
    <property type="entry name" value="PROTEIN_KINASE_DOM"/>
    <property type="match status" value="1"/>
</dbReference>
<dbReference type="GO" id="GO:0005524">
    <property type="term" value="F:ATP binding"/>
    <property type="evidence" value="ECO:0007669"/>
    <property type="project" value="UniProtKB-UniRule"/>
</dbReference>
<evidence type="ECO:0000256" key="7">
    <source>
        <dbReference type="RuleBase" id="RU000304"/>
    </source>
</evidence>
<evidence type="ECO:0000256" key="1">
    <source>
        <dbReference type="ARBA" id="ARBA00022527"/>
    </source>
</evidence>
<dbReference type="GO" id="GO:0007094">
    <property type="term" value="P:mitotic spindle assembly checkpoint signaling"/>
    <property type="evidence" value="ECO:0007669"/>
    <property type="project" value="TreeGrafter"/>
</dbReference>
<evidence type="ECO:0000256" key="2">
    <source>
        <dbReference type="ARBA" id="ARBA00022679"/>
    </source>
</evidence>
<keyword evidence="5 6" id="KW-0067">ATP-binding</keyword>
<dbReference type="InterPro" id="IPR000719">
    <property type="entry name" value="Prot_kinase_dom"/>
</dbReference>
<dbReference type="GO" id="GO:0033316">
    <property type="term" value="P:meiotic spindle assembly checkpoint signaling"/>
    <property type="evidence" value="ECO:0007669"/>
    <property type="project" value="TreeGrafter"/>
</dbReference>
<dbReference type="SMART" id="SM00220">
    <property type="entry name" value="S_TKc"/>
    <property type="match status" value="1"/>
</dbReference>
<dbReference type="PROSITE" id="PS00107">
    <property type="entry name" value="PROTEIN_KINASE_ATP"/>
    <property type="match status" value="1"/>
</dbReference>
<dbReference type="PANTHER" id="PTHR22974:SF21">
    <property type="entry name" value="DUAL SPECIFICITY PROTEIN KINASE TTK"/>
    <property type="match status" value="1"/>
</dbReference>
<dbReference type="PANTHER" id="PTHR22974">
    <property type="entry name" value="MIXED LINEAGE PROTEIN KINASE"/>
    <property type="match status" value="1"/>
</dbReference>
<dbReference type="InterPro" id="IPR008271">
    <property type="entry name" value="Ser/Thr_kinase_AS"/>
</dbReference>
<dbReference type="FunFam" id="3.30.200.20:FF:000131">
    <property type="entry name" value="Dual specificity protein kinase TTK"/>
    <property type="match status" value="1"/>
</dbReference>
<evidence type="ECO:0000313" key="10">
    <source>
        <dbReference type="EMBL" id="CEK66247.1"/>
    </source>
</evidence>
<reference evidence="10" key="1">
    <citation type="submission" date="2014-12" db="EMBL/GenBank/DDBJ databases">
        <title>Insight into the proteome of Arion vulgaris.</title>
        <authorList>
            <person name="Aradska J."/>
            <person name="Bulat T."/>
            <person name="Smidak R."/>
            <person name="Sarate P."/>
            <person name="Gangsoo J."/>
            <person name="Sialana F."/>
            <person name="Bilban M."/>
            <person name="Lubec G."/>
        </authorList>
    </citation>
    <scope>NUCLEOTIDE SEQUENCE</scope>
    <source>
        <tissue evidence="10">Skin</tissue>
    </source>
</reference>
<feature type="domain" description="Protein kinase" evidence="9">
    <location>
        <begin position="289"/>
        <end position="479"/>
    </location>
</feature>
<evidence type="ECO:0000256" key="3">
    <source>
        <dbReference type="ARBA" id="ARBA00022741"/>
    </source>
</evidence>
<evidence type="ECO:0000256" key="5">
    <source>
        <dbReference type="ARBA" id="ARBA00022840"/>
    </source>
</evidence>
<keyword evidence="4" id="KW-0418">Kinase</keyword>
<proteinExistence type="inferred from homology"/>
<dbReference type="GO" id="GO:0034501">
    <property type="term" value="P:protein localization to kinetochore"/>
    <property type="evidence" value="ECO:0007669"/>
    <property type="project" value="TreeGrafter"/>
</dbReference>
<feature type="non-terminal residue" evidence="10">
    <location>
        <position position="1"/>
    </location>
</feature>
<comment type="similarity">
    <text evidence="7">Belongs to the protein kinase superfamily.</text>
</comment>
<name>A0A0B6ZCR8_9EUPU</name>
<feature type="non-terminal residue" evidence="10">
    <location>
        <position position="479"/>
    </location>
</feature>
<evidence type="ECO:0000259" key="9">
    <source>
        <dbReference type="PROSITE" id="PS50011"/>
    </source>
</evidence>
<feature type="region of interest" description="Disordered" evidence="8">
    <location>
        <begin position="98"/>
        <end position="130"/>
    </location>
</feature>
<dbReference type="AlphaFoldDB" id="A0A0B6ZCR8"/>
<dbReference type="GO" id="GO:0005634">
    <property type="term" value="C:nucleus"/>
    <property type="evidence" value="ECO:0007669"/>
    <property type="project" value="TreeGrafter"/>
</dbReference>
<dbReference type="PROSITE" id="PS00108">
    <property type="entry name" value="PROTEIN_KINASE_ST"/>
    <property type="match status" value="1"/>
</dbReference>
<feature type="compositionally biased region" description="Basic and acidic residues" evidence="8">
    <location>
        <begin position="106"/>
        <end position="123"/>
    </location>
</feature>
<dbReference type="GO" id="GO:0000776">
    <property type="term" value="C:kinetochore"/>
    <property type="evidence" value="ECO:0007669"/>
    <property type="project" value="TreeGrafter"/>
</dbReference>
<dbReference type="GO" id="GO:0004674">
    <property type="term" value="F:protein serine/threonine kinase activity"/>
    <property type="evidence" value="ECO:0007669"/>
    <property type="project" value="UniProtKB-KW"/>
</dbReference>
<evidence type="ECO:0000256" key="4">
    <source>
        <dbReference type="ARBA" id="ARBA00022777"/>
    </source>
</evidence>
<dbReference type="Gene3D" id="3.30.200.20">
    <property type="entry name" value="Phosphorylase Kinase, domain 1"/>
    <property type="match status" value="1"/>
</dbReference>
<dbReference type="Gene3D" id="1.10.510.10">
    <property type="entry name" value="Transferase(Phosphotransferase) domain 1"/>
    <property type="match status" value="1"/>
</dbReference>
<dbReference type="GO" id="GO:0004712">
    <property type="term" value="F:protein serine/threonine/tyrosine kinase activity"/>
    <property type="evidence" value="ECO:0007669"/>
    <property type="project" value="TreeGrafter"/>
</dbReference>
<sequence>TSLRSEWPFQKMQSAGLLEAPRKLSYFTDSVNRDTNTVLQSVNPVNNSIRQPLSQDISNSRSVSEFSSLSANRLPISSSSLGVSSYSSVQSVLQNQKEYPNNRCCDQPKEKIEDNSQRSERPLQKLQQSAVQMEVPIKLSPSLSNSLSNDTNTLPRSVSLNTNTIVQSVNHDRNTISQSVNPVNNSVRQPLSQVTNIVPLNSDHSSNVKSSNQEIRVESTKELLAKQQEIIQQQHQLVQQLVQQQAVVNNRTFSVPDQQPVIASSIITPAKSQMMSDDKKTIFVNGKAYTIHNLVGRGGSAKVYQVCDTVSNTLRALKCVNLACASEFIVEGYKNEINLLKKLQHCDRVIKLFDHEYIESKKKLLVVLEYGETDLCKFISQNEKNRKIVHSITIRYFWFQMVTAVNAMHKEGVIHSDLKPANFILVSGDVKLIDFGIANSLQQDNTSIIKENIVGTPSYMSPEMLVAINDSQTESRPRL</sequence>
<dbReference type="SUPFAM" id="SSF56112">
    <property type="entry name" value="Protein kinase-like (PK-like)"/>
    <property type="match status" value="1"/>
</dbReference>
<keyword evidence="2" id="KW-0808">Transferase</keyword>
<dbReference type="InterPro" id="IPR017441">
    <property type="entry name" value="Protein_kinase_ATP_BS"/>
</dbReference>
<accession>A0A0B6ZCR8</accession>
<dbReference type="GO" id="GO:0007059">
    <property type="term" value="P:chromosome segregation"/>
    <property type="evidence" value="ECO:0007669"/>
    <property type="project" value="TreeGrafter"/>
</dbReference>
<organism evidence="10">
    <name type="scientific">Arion vulgaris</name>
    <dbReference type="NCBI Taxonomy" id="1028688"/>
    <lineage>
        <taxon>Eukaryota</taxon>
        <taxon>Metazoa</taxon>
        <taxon>Spiralia</taxon>
        <taxon>Lophotrochozoa</taxon>
        <taxon>Mollusca</taxon>
        <taxon>Gastropoda</taxon>
        <taxon>Heterobranchia</taxon>
        <taxon>Euthyneura</taxon>
        <taxon>Panpulmonata</taxon>
        <taxon>Eupulmonata</taxon>
        <taxon>Stylommatophora</taxon>
        <taxon>Helicina</taxon>
        <taxon>Arionoidea</taxon>
        <taxon>Arionidae</taxon>
        <taxon>Arion</taxon>
    </lineage>
</organism>
<dbReference type="EMBL" id="HACG01019382">
    <property type="protein sequence ID" value="CEK66247.1"/>
    <property type="molecule type" value="Transcribed_RNA"/>
</dbReference>
<evidence type="ECO:0000256" key="6">
    <source>
        <dbReference type="PROSITE-ProRule" id="PRU10141"/>
    </source>
</evidence>
<keyword evidence="3 6" id="KW-0547">Nucleotide-binding</keyword>
<feature type="binding site" evidence="6">
    <location>
        <position position="318"/>
    </location>
    <ligand>
        <name>ATP</name>
        <dbReference type="ChEBI" id="CHEBI:30616"/>
    </ligand>
</feature>
<evidence type="ECO:0000256" key="8">
    <source>
        <dbReference type="SAM" id="MobiDB-lite"/>
    </source>
</evidence>
<dbReference type="InterPro" id="IPR011009">
    <property type="entry name" value="Kinase-like_dom_sf"/>
</dbReference>